<comment type="caution">
    <text evidence="4">The sequence shown here is derived from an EMBL/GenBank/DDBJ whole genome shotgun (WGS) entry which is preliminary data.</text>
</comment>
<dbReference type="GO" id="GO:0016787">
    <property type="term" value="F:hydrolase activity"/>
    <property type="evidence" value="ECO:0007669"/>
    <property type="project" value="UniProtKB-KW"/>
</dbReference>
<evidence type="ECO:0000313" key="4">
    <source>
        <dbReference type="EMBL" id="PHK97798.1"/>
    </source>
</evidence>
<keyword evidence="2" id="KW-0732">Signal</keyword>
<feature type="signal peptide" evidence="2">
    <location>
        <begin position="1"/>
        <end position="18"/>
    </location>
</feature>
<dbReference type="PANTHER" id="PTHR43283:SF11">
    <property type="entry name" value="BETA-LACTAMASE-RELATED DOMAIN-CONTAINING PROTEIN"/>
    <property type="match status" value="1"/>
</dbReference>
<feature type="domain" description="Beta-lactamase-related" evidence="3">
    <location>
        <begin position="27"/>
        <end position="408"/>
    </location>
</feature>
<dbReference type="EMBL" id="PDLO01000006">
    <property type="protein sequence ID" value="PHK97798.1"/>
    <property type="molecule type" value="Genomic_DNA"/>
</dbReference>
<dbReference type="Pfam" id="PF00144">
    <property type="entry name" value="Beta-lactamase"/>
    <property type="match status" value="1"/>
</dbReference>
<keyword evidence="5" id="KW-1185">Reference proteome</keyword>
<dbReference type="PANTHER" id="PTHR43283">
    <property type="entry name" value="BETA-LACTAMASE-RELATED"/>
    <property type="match status" value="1"/>
</dbReference>
<organism evidence="4 5">
    <name type="scientific">Neolewinella marina</name>
    <dbReference type="NCBI Taxonomy" id="438751"/>
    <lineage>
        <taxon>Bacteria</taxon>
        <taxon>Pseudomonadati</taxon>
        <taxon>Bacteroidota</taxon>
        <taxon>Saprospiria</taxon>
        <taxon>Saprospirales</taxon>
        <taxon>Lewinellaceae</taxon>
        <taxon>Neolewinella</taxon>
    </lineage>
</organism>
<evidence type="ECO:0000256" key="1">
    <source>
        <dbReference type="ARBA" id="ARBA00022801"/>
    </source>
</evidence>
<keyword evidence="1 4" id="KW-0378">Hydrolase</keyword>
<dbReference type="OrthoDB" id="9805821at2"/>
<feature type="chain" id="PRO_5013914629" evidence="2">
    <location>
        <begin position="19"/>
        <end position="440"/>
    </location>
</feature>
<evidence type="ECO:0000313" key="5">
    <source>
        <dbReference type="Proteomes" id="UP000226437"/>
    </source>
</evidence>
<reference evidence="4 5" key="1">
    <citation type="submission" date="2017-10" db="EMBL/GenBank/DDBJ databases">
        <title>The draft genome sequence of Lewinella marina KCTC 32374.</title>
        <authorList>
            <person name="Wang K."/>
        </authorList>
    </citation>
    <scope>NUCLEOTIDE SEQUENCE [LARGE SCALE GENOMIC DNA]</scope>
    <source>
        <strain evidence="4 5">MKG-38</strain>
    </source>
</reference>
<name>A0A2G0CCU4_9BACT</name>
<dbReference type="InterPro" id="IPR001466">
    <property type="entry name" value="Beta-lactam-related"/>
</dbReference>
<dbReference type="SUPFAM" id="SSF56601">
    <property type="entry name" value="beta-lactamase/transpeptidase-like"/>
    <property type="match status" value="1"/>
</dbReference>
<protein>
    <submittedName>
        <fullName evidence="4">Serine hydrolase</fullName>
    </submittedName>
</protein>
<dbReference type="InterPro" id="IPR012338">
    <property type="entry name" value="Beta-lactam/transpept-like"/>
</dbReference>
<evidence type="ECO:0000256" key="2">
    <source>
        <dbReference type="SAM" id="SignalP"/>
    </source>
</evidence>
<accession>A0A2G0CCU4</accession>
<dbReference type="Gene3D" id="3.40.710.10">
    <property type="entry name" value="DD-peptidase/beta-lactamase superfamily"/>
    <property type="match status" value="1"/>
</dbReference>
<dbReference type="AlphaFoldDB" id="A0A2G0CCU4"/>
<dbReference type="Proteomes" id="UP000226437">
    <property type="component" value="Unassembled WGS sequence"/>
</dbReference>
<sequence>MRFLLTPLLLLLTLPLTAQDALKDSIRSVLEEGIDAGAFPGAQVLVWHRGEPLLHVTAGHHTYERQRPTRPDDVYDLASVTKTSSALLVLMQQYGENRLNLDAPLGWLFEELKGTDKQAIPLRSVLAHRAGLLPWVPYWQSTLRGNGRYPWKKDWQATRTNDYRFRARTMRRDSTARFPIRLTDDLWLHRKYREKNIYRAIRKSPLKPPGDYVYSGLLFYLLPGYVERTTGQDYRQYLRENFYDPLGADDLGYRPLDRGIPLDRIVPTEVDTFFRMDTLHGVVHDEGAAMMDGVSANAGLFSTAEDLAKLYQMLMNGGTYEGRRYLTEEAVAEFTRYQYPEEGNRRGLGFDKPLLKYDAATSSVAESASPSSFGHSGYTGTFVWADPEYDLLYIFLSNRVHPGRDRRAIYELSIRPRIQEMIYSFIKRTDSEEASPRMRR</sequence>
<gene>
    <name evidence="4" type="ORF">CGL56_13350</name>
</gene>
<evidence type="ECO:0000259" key="3">
    <source>
        <dbReference type="Pfam" id="PF00144"/>
    </source>
</evidence>
<dbReference type="RefSeq" id="WP_099107072.1">
    <property type="nucleotide sequence ID" value="NZ_JAATJF010000003.1"/>
</dbReference>
<proteinExistence type="predicted"/>
<dbReference type="InterPro" id="IPR050789">
    <property type="entry name" value="Diverse_Enzym_Activities"/>
</dbReference>